<evidence type="ECO:0000313" key="4">
    <source>
        <dbReference type="EMBL" id="BBD78698.1"/>
    </source>
</evidence>
<dbReference type="GO" id="GO:0004672">
    <property type="term" value="F:protein kinase activity"/>
    <property type="evidence" value="ECO:0007669"/>
    <property type="project" value="InterPro"/>
</dbReference>
<comment type="similarity">
    <text evidence="1">Belongs to the protein kinase superfamily. ADCK protein kinase family.</text>
</comment>
<dbReference type="KEGG" id="rbd:ALSL_0019"/>
<dbReference type="PROSITE" id="PS50011">
    <property type="entry name" value="PROTEIN_KINASE_DOM"/>
    <property type="match status" value="1"/>
</dbReference>
<dbReference type="GO" id="GO:0004497">
    <property type="term" value="F:monooxygenase activity"/>
    <property type="evidence" value="ECO:0007669"/>
    <property type="project" value="UniProtKB-KW"/>
</dbReference>
<dbReference type="PANTHER" id="PTHR10566">
    <property type="entry name" value="CHAPERONE-ACTIVITY OF BC1 COMPLEX CABC1 -RELATED"/>
    <property type="match status" value="1"/>
</dbReference>
<dbReference type="EMBL" id="AP018560">
    <property type="protein sequence ID" value="BBD78698.1"/>
    <property type="molecule type" value="Genomic_DNA"/>
</dbReference>
<keyword evidence="2" id="KW-1133">Transmembrane helix</keyword>
<dbReference type="SUPFAM" id="SSF56112">
    <property type="entry name" value="Protein kinase-like (PK-like)"/>
    <property type="match status" value="1"/>
</dbReference>
<evidence type="ECO:0000256" key="1">
    <source>
        <dbReference type="ARBA" id="ARBA00009670"/>
    </source>
</evidence>
<accession>A0A2Z6E2E3</accession>
<dbReference type="PANTHER" id="PTHR10566:SF113">
    <property type="entry name" value="PROTEIN ACTIVITY OF BC1 COMPLEX KINASE 7, CHLOROPLASTIC"/>
    <property type="match status" value="1"/>
</dbReference>
<dbReference type="Proteomes" id="UP000270530">
    <property type="component" value="Chromosome"/>
</dbReference>
<dbReference type="Pfam" id="PF03109">
    <property type="entry name" value="ABC1"/>
    <property type="match status" value="1"/>
</dbReference>
<keyword evidence="2" id="KW-0472">Membrane</keyword>
<dbReference type="CDD" id="cd05121">
    <property type="entry name" value="ABC1_ADCK3-like"/>
    <property type="match status" value="1"/>
</dbReference>
<keyword evidence="5" id="KW-1185">Reference proteome</keyword>
<evidence type="ECO:0000259" key="3">
    <source>
        <dbReference type="PROSITE" id="PS50011"/>
    </source>
</evidence>
<evidence type="ECO:0000256" key="2">
    <source>
        <dbReference type="SAM" id="Phobius"/>
    </source>
</evidence>
<keyword evidence="2" id="KW-0812">Transmembrane</keyword>
<sequence length="562" mass="62140">MNETSRLSRYAQIGAFLLRYRKAGLFSGLELDPQASLLADETIAAEPAGQPEAFVRDLEALGPTFVKLGQLLSTRPDLVPPAYIEALERMQDAVSPVPVEEVRRIIEEELDVRINTLFADFDDEPLAAGSVAQVHAARLRDGREVVLKVQRPHIAQTLRDDLAILEQLAGAADRMTDIGRRYGFTELVGELRHSLASELNFEQEADNLRRFARNLRDYPLLFVPAPLEDLSTTRVLTMQRVHGIKVTRIPPLRRLEHPLKEQALQLLRAYLDQVFVHGLVHADPHPGNVLLMDDHRLALFDLGMVARLVPRTRQALLKLLLGAISGDGDQVGEISESLGTPLEDFRHGQYRRQVEQLVAAYAGTDRDNQHPSEGRLVLELTRVGAACGLRPPPELSLLGKTLLNLEAVTCALDPGLKTRDAVESHLEHVLRRHALGTLSPSNLASEWLDLQELARHTPQHVAAILRTLAENRLRVRIDGLEESRMMESLQKIANRISAGVIMAALVIAAALTARVQGGPTVFGLPALSFLFISAGLLLGAGLAINAWRRDRKIERAADRNAD</sequence>
<dbReference type="InterPro" id="IPR011009">
    <property type="entry name" value="Kinase-like_dom_sf"/>
</dbReference>
<dbReference type="AlphaFoldDB" id="A0A2Z6E2E3"/>
<dbReference type="RefSeq" id="WP_126535492.1">
    <property type="nucleotide sequence ID" value="NZ_AP018560.1"/>
</dbReference>
<evidence type="ECO:0000313" key="5">
    <source>
        <dbReference type="Proteomes" id="UP000270530"/>
    </source>
</evidence>
<reference evidence="5" key="2">
    <citation type="submission" date="2018-06" db="EMBL/GenBank/DDBJ databases">
        <title>Genome sequence of Rhodanobacteraceae bacterium strain Dysh456.</title>
        <authorList>
            <person name="Fukui M."/>
        </authorList>
    </citation>
    <scope>NUCLEOTIDE SEQUENCE [LARGE SCALE GENOMIC DNA]</scope>
    <source>
        <strain evidence="5">Dysh456</strain>
    </source>
</reference>
<dbReference type="InterPro" id="IPR004147">
    <property type="entry name" value="ABC1_dom"/>
</dbReference>
<gene>
    <name evidence="4" type="ORF">ALSL_0019</name>
</gene>
<keyword evidence="4" id="KW-0830">Ubiquinone</keyword>
<dbReference type="InterPro" id="IPR050154">
    <property type="entry name" value="UbiB_kinase"/>
</dbReference>
<feature type="transmembrane region" description="Helical" evidence="2">
    <location>
        <begin position="492"/>
        <end position="513"/>
    </location>
</feature>
<dbReference type="OrthoDB" id="9795390at2"/>
<feature type="domain" description="Protein kinase" evidence="3">
    <location>
        <begin position="120"/>
        <end position="448"/>
    </location>
</feature>
<keyword evidence="4" id="KW-0560">Oxidoreductase</keyword>
<name>A0A2Z6E2E3_9GAMM</name>
<feature type="transmembrane region" description="Helical" evidence="2">
    <location>
        <begin position="525"/>
        <end position="547"/>
    </location>
</feature>
<organism evidence="4 5">
    <name type="scientific">Aerosticca soli</name>
    <dbReference type="NCBI Taxonomy" id="2010829"/>
    <lineage>
        <taxon>Bacteria</taxon>
        <taxon>Pseudomonadati</taxon>
        <taxon>Pseudomonadota</taxon>
        <taxon>Gammaproteobacteria</taxon>
        <taxon>Lysobacterales</taxon>
        <taxon>Rhodanobacteraceae</taxon>
        <taxon>Aerosticca</taxon>
    </lineage>
</organism>
<proteinExistence type="inferred from homology"/>
<dbReference type="GO" id="GO:0005524">
    <property type="term" value="F:ATP binding"/>
    <property type="evidence" value="ECO:0007669"/>
    <property type="project" value="InterPro"/>
</dbReference>
<reference evidence="5" key="1">
    <citation type="submission" date="2018-04" db="EMBL/GenBank/DDBJ databases">
        <authorList>
            <person name="Watanabe M."/>
            <person name="Kojima H."/>
        </authorList>
    </citation>
    <scope>NUCLEOTIDE SEQUENCE [LARGE SCALE GENOMIC DNA]</scope>
    <source>
        <strain evidence="5">Dysh456</strain>
    </source>
</reference>
<keyword evidence="4" id="KW-0503">Monooxygenase</keyword>
<protein>
    <submittedName>
        <fullName evidence="4">Ubiquinone biosynthesis monooxygenase UbiB</fullName>
    </submittedName>
</protein>
<dbReference type="InterPro" id="IPR000719">
    <property type="entry name" value="Prot_kinase_dom"/>
</dbReference>